<dbReference type="EMBL" id="CAGI01000185">
    <property type="protein sequence ID" value="CCF53696.1"/>
    <property type="molecule type" value="Genomic_DNA"/>
</dbReference>
<dbReference type="STRING" id="1128400.I2G3F3"/>
<evidence type="ECO:0000313" key="2">
    <source>
        <dbReference type="EMBL" id="CCF53696.1"/>
    </source>
</evidence>
<proteinExistence type="predicted"/>
<sequence length="405" mass="44674">MAEETKPQASASNITKRSKRGRKLLKPVPKLTSQNYYDWSTHVRSFLQSVPNAIENLEGTYNDDHLRWRQSFNLTLTNAVQGTINMASKKIEKRLGSEATRNSGQLALITQLGDIKMFHANARKLIQEIRAIQAEDKSDMEPGNVMPLSAFPKIRHSPNWIRKCGAPSPKVSQKLRRKIQNEPRSLQKGAWATTNSTDVLSLTQPRPLQKAARTTANSTDVLDLGCYKRWPGLLQRPWVDSMLGWLPSSNQHHLHCINQDCCVMSYVQCPICTFTYVQSNILNHLCKKHATIHISQEVAAACGVVVCSCGQAASNVAGLKTHQGMRHCQPAQPALPASPLTPPDIAQQTLSPTPETTAQEETTEAQAQDVAAVSDFGMELSQGQKDSARECAKLINGSHGNVAQK</sequence>
<evidence type="ECO:0000256" key="1">
    <source>
        <dbReference type="SAM" id="MobiDB-lite"/>
    </source>
</evidence>
<reference evidence="2 3" key="1">
    <citation type="journal article" date="2012" name="Plant Cell">
        <title>Genome comparison of barley and maize smut fungi reveals targeted loss of RNA silencing components and species-specific presence of transposable elements.</title>
        <authorList>
            <person name="Laurie J.D."/>
            <person name="Ali S."/>
            <person name="Linning R."/>
            <person name="Mannhaupt G."/>
            <person name="Wong P."/>
            <person name="Gueldener U."/>
            <person name="Muensterkoetter M."/>
            <person name="Moore R."/>
            <person name="Kahmann R."/>
            <person name="Bakkeren G."/>
            <person name="Schirawski J."/>
        </authorList>
    </citation>
    <scope>NUCLEOTIDE SEQUENCE [LARGE SCALE GENOMIC DNA]</scope>
    <source>
        <strain evidence="3">Uh4875-4</strain>
    </source>
</reference>
<comment type="caution">
    <text evidence="2">The sequence shown here is derived from an EMBL/GenBank/DDBJ whole genome shotgun (WGS) entry which is preliminary data.</text>
</comment>
<organism evidence="2 3">
    <name type="scientific">Ustilago hordei</name>
    <name type="common">Barley covered smut fungus</name>
    <dbReference type="NCBI Taxonomy" id="120017"/>
    <lineage>
        <taxon>Eukaryota</taxon>
        <taxon>Fungi</taxon>
        <taxon>Dikarya</taxon>
        <taxon>Basidiomycota</taxon>
        <taxon>Ustilaginomycotina</taxon>
        <taxon>Ustilaginomycetes</taxon>
        <taxon>Ustilaginales</taxon>
        <taxon>Ustilaginaceae</taxon>
        <taxon>Ustilago</taxon>
    </lineage>
</organism>
<feature type="region of interest" description="Disordered" evidence="1">
    <location>
        <begin position="1"/>
        <end position="24"/>
    </location>
</feature>
<feature type="non-terminal residue" evidence="2">
    <location>
        <position position="1"/>
    </location>
</feature>
<dbReference type="Proteomes" id="UP000006174">
    <property type="component" value="Unassembled WGS sequence"/>
</dbReference>
<feature type="region of interest" description="Disordered" evidence="1">
    <location>
        <begin position="331"/>
        <end position="364"/>
    </location>
</feature>
<evidence type="ECO:0000313" key="3">
    <source>
        <dbReference type="Proteomes" id="UP000006174"/>
    </source>
</evidence>
<keyword evidence="3" id="KW-1185">Reference proteome</keyword>
<gene>
    <name evidence="2" type="ORF">UHOR_00043</name>
</gene>
<feature type="compositionally biased region" description="Low complexity" evidence="1">
    <location>
        <begin position="355"/>
        <end position="364"/>
    </location>
</feature>
<name>I2G3F3_USTHO</name>
<dbReference type="HOGENOM" id="CLU_680070_0_0_1"/>
<accession>I2G3F3</accession>
<dbReference type="AlphaFoldDB" id="I2G3F3"/>
<protein>
    <submittedName>
        <fullName evidence="2">Conserved uncharacterized protein</fullName>
    </submittedName>
</protein>